<keyword evidence="4" id="KW-0547">Nucleotide-binding</keyword>
<evidence type="ECO:0000256" key="6">
    <source>
        <dbReference type="ARBA" id="ARBA00022989"/>
    </source>
</evidence>
<evidence type="ECO:0000256" key="7">
    <source>
        <dbReference type="ARBA" id="ARBA00023136"/>
    </source>
</evidence>
<dbReference type="Gene3D" id="1.20.1560.10">
    <property type="entry name" value="ABC transporter type 1, transmembrane domain"/>
    <property type="match status" value="1"/>
</dbReference>
<sequence>MAASPSTPRLTLASALGSFRSAIAGTAVMSGLINVLALTGSFFMLQVYDRVIPSRSVPTLVGLCILAAALYLFQGFLEVVRARILSRIGMALDQRLNGDVYDALMRFALRARSQGDGLQPLRDLDQVRSFLSSGGPSALFDMPWMPLYLGICFLFHLWLGLTALAGAAILVSLTLLTEVMTRAPTRAAGQLGASRNALAEATRRNVEVLQAMGFAHRIAARWSAVNADYLEAHARASDAAGGIGTISKVARMALQSALLAVGAYLVVQQEASGGVMIASSIMMGRALAPIELAIANWKGFVGARQGWRRMTELLAMMPAGAAAVALPPPSQSIAVENVSLVPPGDNRAVVQEASFVLHRSAGLGIIGPSASGKSSLARALVGVWVPVRGGIRLDGATLDQWDASALGRSIGYLPQDIELFDGTVGENIARFEPEASSAAILQAARAAGVHDLIVRLPEGYATRIGEGGASLSAGQRQRVALARALYGDPFLVVLDEPNSNLDAEGEAALTQAMLGVRARGGIVVVVAHRPAALAGVDQVLVMGGGRVQAFGPKDEVLRKVTRRESPPTPLKVVAQHEQEAP</sequence>
<evidence type="ECO:0000313" key="13">
    <source>
        <dbReference type="Proteomes" id="UP001242480"/>
    </source>
</evidence>
<feature type="transmembrane region" description="Helical" evidence="9">
    <location>
        <begin position="147"/>
        <end position="176"/>
    </location>
</feature>
<dbReference type="CDD" id="cd18586">
    <property type="entry name" value="ABC_6TM_PrtD_like"/>
    <property type="match status" value="1"/>
</dbReference>
<evidence type="ECO:0000256" key="4">
    <source>
        <dbReference type="ARBA" id="ARBA00022741"/>
    </source>
</evidence>
<comment type="subcellular location">
    <subcellularLocation>
        <location evidence="1">Cell membrane</location>
        <topology evidence="1">Multi-pass membrane protein</topology>
    </subcellularLocation>
</comment>
<dbReference type="InterPro" id="IPR011527">
    <property type="entry name" value="ABC1_TM_dom"/>
</dbReference>
<dbReference type="NCBIfam" id="TIGR01842">
    <property type="entry name" value="type_I_sec_PrtD"/>
    <property type="match status" value="1"/>
</dbReference>
<comment type="caution">
    <text evidence="12">The sequence shown here is derived from an EMBL/GenBank/DDBJ whole genome shotgun (WGS) entry which is preliminary data.</text>
</comment>
<comment type="similarity">
    <text evidence="2">Belongs to the ABC transporter superfamily.</text>
</comment>
<keyword evidence="7 9" id="KW-0472">Membrane</keyword>
<feature type="region of interest" description="Disordered" evidence="8">
    <location>
        <begin position="558"/>
        <end position="581"/>
    </location>
</feature>
<dbReference type="PROSITE" id="PS00211">
    <property type="entry name" value="ABC_TRANSPORTER_1"/>
    <property type="match status" value="1"/>
</dbReference>
<evidence type="ECO:0000313" key="12">
    <source>
        <dbReference type="EMBL" id="MDQ0469454.1"/>
    </source>
</evidence>
<keyword evidence="13" id="KW-1185">Reference proteome</keyword>
<evidence type="ECO:0000256" key="9">
    <source>
        <dbReference type="SAM" id="Phobius"/>
    </source>
</evidence>
<accession>A0ABU0J867</accession>
<organism evidence="12 13">
    <name type="scientific">Labrys wisconsinensis</name>
    <dbReference type="NCBI Taxonomy" id="425677"/>
    <lineage>
        <taxon>Bacteria</taxon>
        <taxon>Pseudomonadati</taxon>
        <taxon>Pseudomonadota</taxon>
        <taxon>Alphaproteobacteria</taxon>
        <taxon>Hyphomicrobiales</taxon>
        <taxon>Xanthobacteraceae</taxon>
        <taxon>Labrys</taxon>
    </lineage>
</organism>
<gene>
    <name evidence="12" type="ORF">QO011_002465</name>
</gene>
<evidence type="ECO:0000259" key="11">
    <source>
        <dbReference type="PROSITE" id="PS50929"/>
    </source>
</evidence>
<dbReference type="PROSITE" id="PS50929">
    <property type="entry name" value="ABC_TM1F"/>
    <property type="match status" value="1"/>
</dbReference>
<dbReference type="Pfam" id="PF00664">
    <property type="entry name" value="ABC_membrane"/>
    <property type="match status" value="1"/>
</dbReference>
<dbReference type="PANTHER" id="PTHR24221:SF248">
    <property type="entry name" value="ABC TRANSPORTER TRANSMEMBRANE REGION"/>
    <property type="match status" value="1"/>
</dbReference>
<dbReference type="Gene3D" id="3.40.50.300">
    <property type="entry name" value="P-loop containing nucleotide triphosphate hydrolases"/>
    <property type="match status" value="1"/>
</dbReference>
<dbReference type="EMBL" id="JAUSVX010000003">
    <property type="protein sequence ID" value="MDQ0469454.1"/>
    <property type="molecule type" value="Genomic_DNA"/>
</dbReference>
<evidence type="ECO:0000256" key="5">
    <source>
        <dbReference type="ARBA" id="ARBA00022840"/>
    </source>
</evidence>
<dbReference type="PROSITE" id="PS50893">
    <property type="entry name" value="ABC_TRANSPORTER_2"/>
    <property type="match status" value="1"/>
</dbReference>
<dbReference type="PANTHER" id="PTHR24221">
    <property type="entry name" value="ATP-BINDING CASSETTE SUB-FAMILY B"/>
    <property type="match status" value="1"/>
</dbReference>
<dbReference type="InterPro" id="IPR036640">
    <property type="entry name" value="ABC1_TM_sf"/>
</dbReference>
<dbReference type="InterPro" id="IPR027417">
    <property type="entry name" value="P-loop_NTPase"/>
</dbReference>
<feature type="transmembrane region" description="Helical" evidence="9">
    <location>
        <begin position="57"/>
        <end position="77"/>
    </location>
</feature>
<evidence type="ECO:0000256" key="3">
    <source>
        <dbReference type="ARBA" id="ARBA00022692"/>
    </source>
</evidence>
<dbReference type="InterPro" id="IPR039421">
    <property type="entry name" value="Type_1_exporter"/>
</dbReference>
<dbReference type="RefSeq" id="WP_307272186.1">
    <property type="nucleotide sequence ID" value="NZ_JAUSVX010000003.1"/>
</dbReference>
<name>A0ABU0J867_9HYPH</name>
<dbReference type="SMART" id="SM00382">
    <property type="entry name" value="AAA"/>
    <property type="match status" value="1"/>
</dbReference>
<feature type="transmembrane region" description="Helical" evidence="9">
    <location>
        <begin position="22"/>
        <end position="45"/>
    </location>
</feature>
<evidence type="ECO:0000256" key="1">
    <source>
        <dbReference type="ARBA" id="ARBA00004651"/>
    </source>
</evidence>
<dbReference type="InterPro" id="IPR017871">
    <property type="entry name" value="ABC_transporter-like_CS"/>
</dbReference>
<dbReference type="Proteomes" id="UP001242480">
    <property type="component" value="Unassembled WGS sequence"/>
</dbReference>
<evidence type="ECO:0000259" key="10">
    <source>
        <dbReference type="PROSITE" id="PS50893"/>
    </source>
</evidence>
<dbReference type="Pfam" id="PF00005">
    <property type="entry name" value="ABC_tran"/>
    <property type="match status" value="1"/>
</dbReference>
<dbReference type="GO" id="GO:0005524">
    <property type="term" value="F:ATP binding"/>
    <property type="evidence" value="ECO:0007669"/>
    <property type="project" value="UniProtKB-KW"/>
</dbReference>
<proteinExistence type="inferred from homology"/>
<keyword evidence="5 12" id="KW-0067">ATP-binding</keyword>
<dbReference type="InterPro" id="IPR003593">
    <property type="entry name" value="AAA+_ATPase"/>
</dbReference>
<reference evidence="12 13" key="1">
    <citation type="submission" date="2023-07" db="EMBL/GenBank/DDBJ databases">
        <title>Genomic Encyclopedia of Type Strains, Phase IV (KMG-IV): sequencing the most valuable type-strain genomes for metagenomic binning, comparative biology and taxonomic classification.</title>
        <authorList>
            <person name="Goeker M."/>
        </authorList>
    </citation>
    <scope>NUCLEOTIDE SEQUENCE [LARGE SCALE GENOMIC DNA]</scope>
    <source>
        <strain evidence="12 13">DSM 19619</strain>
    </source>
</reference>
<evidence type="ECO:0000256" key="8">
    <source>
        <dbReference type="SAM" id="MobiDB-lite"/>
    </source>
</evidence>
<keyword evidence="3 9" id="KW-0812">Transmembrane</keyword>
<dbReference type="InterPro" id="IPR003439">
    <property type="entry name" value="ABC_transporter-like_ATP-bd"/>
</dbReference>
<dbReference type="InterPro" id="IPR047957">
    <property type="entry name" value="ABC_AprD-like_6TM"/>
</dbReference>
<dbReference type="InterPro" id="IPR010128">
    <property type="entry name" value="ATPase_T1SS_PrtD-like"/>
</dbReference>
<dbReference type="SUPFAM" id="SSF90123">
    <property type="entry name" value="ABC transporter transmembrane region"/>
    <property type="match status" value="1"/>
</dbReference>
<feature type="domain" description="ABC transmembrane type-1" evidence="11">
    <location>
        <begin position="24"/>
        <end position="302"/>
    </location>
</feature>
<protein>
    <submittedName>
        <fullName evidence="12">ATP-binding cassette subfamily C protein</fullName>
    </submittedName>
</protein>
<feature type="domain" description="ABC transporter" evidence="10">
    <location>
        <begin position="333"/>
        <end position="569"/>
    </location>
</feature>
<dbReference type="SUPFAM" id="SSF52540">
    <property type="entry name" value="P-loop containing nucleoside triphosphate hydrolases"/>
    <property type="match status" value="1"/>
</dbReference>
<keyword evidence="6 9" id="KW-1133">Transmembrane helix</keyword>
<evidence type="ECO:0000256" key="2">
    <source>
        <dbReference type="ARBA" id="ARBA00005417"/>
    </source>
</evidence>